<accession>A0A0A8ZBK8</accession>
<reference evidence="1" key="1">
    <citation type="submission" date="2014-09" db="EMBL/GenBank/DDBJ databases">
        <authorList>
            <person name="Magalhaes I.L.F."/>
            <person name="Oliveira U."/>
            <person name="Santos F.R."/>
            <person name="Vidigal T.H.D.A."/>
            <person name="Brescovit A.D."/>
            <person name="Santos A.J."/>
        </authorList>
    </citation>
    <scope>NUCLEOTIDE SEQUENCE</scope>
    <source>
        <tissue evidence="1">Shoot tissue taken approximately 20 cm above the soil surface</tissue>
    </source>
</reference>
<dbReference type="AlphaFoldDB" id="A0A0A8ZBK8"/>
<evidence type="ECO:0000313" key="1">
    <source>
        <dbReference type="EMBL" id="JAD35058.1"/>
    </source>
</evidence>
<dbReference type="EMBL" id="GBRH01262837">
    <property type="protein sequence ID" value="JAD35058.1"/>
    <property type="molecule type" value="Transcribed_RNA"/>
</dbReference>
<reference evidence="1" key="2">
    <citation type="journal article" date="2015" name="Data Brief">
        <title>Shoot transcriptome of the giant reed, Arundo donax.</title>
        <authorList>
            <person name="Barrero R.A."/>
            <person name="Guerrero F.D."/>
            <person name="Moolhuijzen P."/>
            <person name="Goolsby J.A."/>
            <person name="Tidwell J."/>
            <person name="Bellgard S.E."/>
            <person name="Bellgard M.I."/>
        </authorList>
    </citation>
    <scope>NUCLEOTIDE SEQUENCE</scope>
    <source>
        <tissue evidence="1">Shoot tissue taken approximately 20 cm above the soil surface</tissue>
    </source>
</reference>
<proteinExistence type="predicted"/>
<protein>
    <submittedName>
        <fullName evidence="1">Uncharacterized protein</fullName>
    </submittedName>
</protein>
<organism evidence="1">
    <name type="scientific">Arundo donax</name>
    <name type="common">Giant reed</name>
    <name type="synonym">Donax arundinaceus</name>
    <dbReference type="NCBI Taxonomy" id="35708"/>
    <lineage>
        <taxon>Eukaryota</taxon>
        <taxon>Viridiplantae</taxon>
        <taxon>Streptophyta</taxon>
        <taxon>Embryophyta</taxon>
        <taxon>Tracheophyta</taxon>
        <taxon>Spermatophyta</taxon>
        <taxon>Magnoliopsida</taxon>
        <taxon>Liliopsida</taxon>
        <taxon>Poales</taxon>
        <taxon>Poaceae</taxon>
        <taxon>PACMAD clade</taxon>
        <taxon>Arundinoideae</taxon>
        <taxon>Arundineae</taxon>
        <taxon>Arundo</taxon>
    </lineage>
</organism>
<name>A0A0A8ZBK8_ARUDO</name>
<sequence length="92" mass="10033">MPGNTRHQMLSQLCSSSPGCASCVLLVSAPPWHIKHHTLPSNQLIASSSNSSAVFKLQPFSVLQLRHLPNQKICNVAASHISVDMIIDRNSF</sequence>